<dbReference type="PROSITE" id="PS50969">
    <property type="entry name" value="FCP1"/>
    <property type="match status" value="2"/>
</dbReference>
<dbReference type="SUPFAM" id="SSF56784">
    <property type="entry name" value="HAD-like"/>
    <property type="match status" value="2"/>
</dbReference>
<feature type="domain" description="FCP1 homology" evidence="2">
    <location>
        <begin position="440"/>
        <end position="625"/>
    </location>
</feature>
<dbReference type="SMART" id="SM00577">
    <property type="entry name" value="CPDc"/>
    <property type="match status" value="2"/>
</dbReference>
<feature type="non-terminal residue" evidence="3">
    <location>
        <position position="1"/>
    </location>
</feature>
<dbReference type="Pfam" id="PF03031">
    <property type="entry name" value="NIF"/>
    <property type="match status" value="2"/>
</dbReference>
<dbReference type="InterPro" id="IPR036412">
    <property type="entry name" value="HAD-like_sf"/>
</dbReference>
<feature type="domain" description="FCP1 homology" evidence="2">
    <location>
        <begin position="122"/>
        <end position="354"/>
    </location>
</feature>
<dbReference type="InterPro" id="IPR004274">
    <property type="entry name" value="FCP1_dom"/>
</dbReference>
<protein>
    <recommendedName>
        <fullName evidence="2">FCP1 homology domain-containing protein</fullName>
    </recommendedName>
</protein>
<accession>A0AAD5GFL4</accession>
<feature type="region of interest" description="Disordered" evidence="1">
    <location>
        <begin position="18"/>
        <end position="39"/>
    </location>
</feature>
<dbReference type="EMBL" id="JAMZMK010008838">
    <property type="protein sequence ID" value="KAI7738268.1"/>
    <property type="molecule type" value="Genomic_DNA"/>
</dbReference>
<dbReference type="InterPro" id="IPR023214">
    <property type="entry name" value="HAD_sf"/>
</dbReference>
<feature type="compositionally biased region" description="Polar residues" evidence="1">
    <location>
        <begin position="18"/>
        <end position="31"/>
    </location>
</feature>
<feature type="region of interest" description="Disordered" evidence="1">
    <location>
        <begin position="999"/>
        <end position="1022"/>
    </location>
</feature>
<gene>
    <name evidence="3" type="ORF">M8C21_014434</name>
</gene>
<evidence type="ECO:0000313" key="3">
    <source>
        <dbReference type="EMBL" id="KAI7738268.1"/>
    </source>
</evidence>
<keyword evidence="4" id="KW-1185">Reference proteome</keyword>
<proteinExistence type="predicted"/>
<evidence type="ECO:0000313" key="4">
    <source>
        <dbReference type="Proteomes" id="UP001206925"/>
    </source>
</evidence>
<comment type="caution">
    <text evidence="3">The sequence shown here is derived from an EMBL/GenBank/DDBJ whole genome shotgun (WGS) entry which is preliminary data.</text>
</comment>
<evidence type="ECO:0000259" key="2">
    <source>
        <dbReference type="PROSITE" id="PS50969"/>
    </source>
</evidence>
<organism evidence="3 4">
    <name type="scientific">Ambrosia artemisiifolia</name>
    <name type="common">Common ragweed</name>
    <dbReference type="NCBI Taxonomy" id="4212"/>
    <lineage>
        <taxon>Eukaryota</taxon>
        <taxon>Viridiplantae</taxon>
        <taxon>Streptophyta</taxon>
        <taxon>Embryophyta</taxon>
        <taxon>Tracheophyta</taxon>
        <taxon>Spermatophyta</taxon>
        <taxon>Magnoliopsida</taxon>
        <taxon>eudicotyledons</taxon>
        <taxon>Gunneridae</taxon>
        <taxon>Pentapetalae</taxon>
        <taxon>asterids</taxon>
        <taxon>campanulids</taxon>
        <taxon>Asterales</taxon>
        <taxon>Asteraceae</taxon>
        <taxon>Asteroideae</taxon>
        <taxon>Heliantheae alliance</taxon>
        <taxon>Heliantheae</taxon>
        <taxon>Ambrosia</taxon>
    </lineage>
</organism>
<evidence type="ECO:0000256" key="1">
    <source>
        <dbReference type="SAM" id="MobiDB-lite"/>
    </source>
</evidence>
<dbReference type="Proteomes" id="UP001206925">
    <property type="component" value="Unassembled WGS sequence"/>
</dbReference>
<name>A0AAD5GFL4_AMBAR</name>
<sequence>RWQRTVISKKPFRRSHALNNTEYHLPHQNSSSRKKNMATKDSITKNVVVASDHSPVTKEEGVETEATINNVIVSDNNSPSNEKEDVTMMKKVVASDNTKDDDDNEKETGSDLGVIMDKLNLLGLKKKLVVLPINGFLVHRAFRYRPSTIPKNRQPDFCSGNFMSEYIILALLIFYERIIRLFSGVFGPCLDMAIARRFNDFWEVKRDKWVYKRPFCDEFLKFCFERFEVGIWSSAMEHNIGAVLNNVMGELKSKLLFTWDQNQCTKTDFKCLDNKDKPVFLKELDHLWSQKYSINLPWCDGEYSPSNTLLITDPVKALLNPPNTSISPGNYDPDNKEDDVLGPNGEMRVFLEGLAEAKDVQSYVKAHPIGDPAITSSHADWDYYSKIIQRKNPLITESFRSRGRFRKKTMIASSDPISKEKDDEKETGCDLGVSMGKLNLGPKKKLLVLPLGGFLVHRAHRRRPNTIPKNRSPDFSSGNFMIYKRPFCQEFLKFCFERFEVGIWSTAMEHNISGVLTNVMGEHKSKLLFTWDQNQCTDTCFTYPDNPNKPLFVKELKHIWKKKYIYGPWSEGDYSAANTLLITYPVKALLNPPNTSIYPGDYDPENSEDDILGPNSELRAFLDGLVEAEDVQSYVKAHPIGDPPITSSHPDWDYYSKIIRAFVLQVQDLKLLSINLIVKIALPLICFNLNREEQADVRDWDIYRSKEKHGGSFNFIEFVVASDDSPVSKEDDAEKDAGKKNVVVVSDDSCVYKEEDAGTMNAVVVSDDSRINKEDVGTMNAVVASDDSCVSKEDDAEKDEGTKNVVVVSDICVNKEEDAGTMNAVVVSDSCVNKEEDAGTMNAVVVSDDSRINKEDLGTMNVVVASDDSCVSKEDDAEKDAGTKNVVVVSEICVNKEEDAGTMNAAVVYDDNIVSKEGDAVKDAGTKNDVVFSDHSTVSKEDVETDAGTENVVVASDHSPVSKENDVETEAAINNVVASDNSGTSEKEDTEDDMMKKVVASDNTEDEDNEKETGSGLSSLMGKLNLGPKTKLLEEIYRCTDVVSAMGQAEMETNVEVLGPNVVRRSLRVRKVPEKLKDYHVGM</sequence>
<dbReference type="Gene3D" id="3.40.50.1000">
    <property type="entry name" value="HAD superfamily/HAD-like"/>
    <property type="match status" value="2"/>
</dbReference>
<reference evidence="3" key="1">
    <citation type="submission" date="2022-06" db="EMBL/GenBank/DDBJ databases">
        <title>Uncovering the hologenomic basis of an extraordinary plant invasion.</title>
        <authorList>
            <person name="Bieker V.C."/>
            <person name="Martin M.D."/>
            <person name="Gilbert T."/>
            <person name="Hodgins K."/>
            <person name="Battlay P."/>
            <person name="Petersen B."/>
            <person name="Wilson J."/>
        </authorList>
    </citation>
    <scope>NUCLEOTIDE SEQUENCE</scope>
    <source>
        <strain evidence="3">AA19_3_7</strain>
        <tissue evidence="3">Leaf</tissue>
    </source>
</reference>
<dbReference type="AlphaFoldDB" id="A0AAD5GFL4"/>
<dbReference type="PANTHER" id="PTHR12210">
    <property type="entry name" value="DULLARD PROTEIN PHOSPHATASE"/>
    <property type="match status" value="1"/>
</dbReference>
<dbReference type="InterPro" id="IPR050365">
    <property type="entry name" value="TIM50"/>
</dbReference>